<dbReference type="InterPro" id="IPR056067">
    <property type="entry name" value="DUF7650"/>
</dbReference>
<evidence type="ECO:0000259" key="6">
    <source>
        <dbReference type="PROSITE" id="PS51293"/>
    </source>
</evidence>
<evidence type="ECO:0000256" key="4">
    <source>
        <dbReference type="ARBA" id="ARBA00023242"/>
    </source>
</evidence>
<reference evidence="7 8" key="1">
    <citation type="journal article" date="2018" name="Mol. Plant">
        <title>The genome of Artemisia annua provides insight into the evolution of Asteraceae family and artemisinin biosynthesis.</title>
        <authorList>
            <person name="Shen Q."/>
            <person name="Zhang L."/>
            <person name="Liao Z."/>
            <person name="Wang S."/>
            <person name="Yan T."/>
            <person name="Shi P."/>
            <person name="Liu M."/>
            <person name="Fu X."/>
            <person name="Pan Q."/>
            <person name="Wang Y."/>
            <person name="Lv Z."/>
            <person name="Lu X."/>
            <person name="Zhang F."/>
            <person name="Jiang W."/>
            <person name="Ma Y."/>
            <person name="Chen M."/>
            <person name="Hao X."/>
            <person name="Li L."/>
            <person name="Tang Y."/>
            <person name="Lv G."/>
            <person name="Zhou Y."/>
            <person name="Sun X."/>
            <person name="Brodelius P.E."/>
            <person name="Rose J.K.C."/>
            <person name="Tang K."/>
        </authorList>
    </citation>
    <scope>NUCLEOTIDE SEQUENCE [LARGE SCALE GENOMIC DNA]</scope>
    <source>
        <strain evidence="8">cv. Huhao1</strain>
        <tissue evidence="7">Leaf</tissue>
    </source>
</reference>
<dbReference type="InterPro" id="IPR009057">
    <property type="entry name" value="Homeodomain-like_sf"/>
</dbReference>
<feature type="compositionally biased region" description="Polar residues" evidence="5">
    <location>
        <begin position="472"/>
        <end position="485"/>
    </location>
</feature>
<protein>
    <recommendedName>
        <fullName evidence="6">SANT domain-containing protein</fullName>
    </recommendedName>
</protein>
<dbReference type="Proteomes" id="UP000245207">
    <property type="component" value="Unassembled WGS sequence"/>
</dbReference>
<dbReference type="PANTHER" id="PTHR13859:SF11">
    <property type="entry name" value="GRUNGE, ISOFORM J"/>
    <property type="match status" value="1"/>
</dbReference>
<dbReference type="EMBL" id="PKPP01000943">
    <property type="protein sequence ID" value="PWA87146.1"/>
    <property type="molecule type" value="Genomic_DNA"/>
</dbReference>
<evidence type="ECO:0000256" key="3">
    <source>
        <dbReference type="ARBA" id="ARBA00023163"/>
    </source>
</evidence>
<keyword evidence="3" id="KW-0804">Transcription</keyword>
<evidence type="ECO:0000313" key="7">
    <source>
        <dbReference type="EMBL" id="PWA87146.1"/>
    </source>
</evidence>
<name>A0A2U1PN05_ARTAN</name>
<dbReference type="PANTHER" id="PTHR13859">
    <property type="entry name" value="ATROPHIN-RELATED"/>
    <property type="match status" value="1"/>
</dbReference>
<dbReference type="InterPro" id="IPR017884">
    <property type="entry name" value="SANT_dom"/>
</dbReference>
<feature type="domain" description="SANT" evidence="6">
    <location>
        <begin position="29"/>
        <end position="81"/>
    </location>
</feature>
<keyword evidence="8" id="KW-1185">Reference proteome</keyword>
<feature type="region of interest" description="Disordered" evidence="5">
    <location>
        <begin position="393"/>
        <end position="416"/>
    </location>
</feature>
<comment type="subcellular location">
    <subcellularLocation>
        <location evidence="1">Nucleus</location>
    </subcellularLocation>
</comment>
<dbReference type="GO" id="GO:0003714">
    <property type="term" value="F:transcription corepressor activity"/>
    <property type="evidence" value="ECO:0007669"/>
    <property type="project" value="TreeGrafter"/>
</dbReference>
<proteinExistence type="predicted"/>
<feature type="region of interest" description="Disordered" evidence="5">
    <location>
        <begin position="447"/>
        <end position="558"/>
    </location>
</feature>
<feature type="compositionally biased region" description="Polar residues" evidence="5">
    <location>
        <begin position="406"/>
        <end position="416"/>
    </location>
</feature>
<dbReference type="GO" id="GO:0005634">
    <property type="term" value="C:nucleus"/>
    <property type="evidence" value="ECO:0007669"/>
    <property type="project" value="UniProtKB-SubCell"/>
</dbReference>
<dbReference type="OrthoDB" id="1634742at2759"/>
<evidence type="ECO:0000313" key="8">
    <source>
        <dbReference type="Proteomes" id="UP000245207"/>
    </source>
</evidence>
<dbReference type="Gene3D" id="1.10.10.60">
    <property type="entry name" value="Homeodomain-like"/>
    <property type="match status" value="1"/>
</dbReference>
<feature type="compositionally biased region" description="Low complexity" evidence="5">
    <location>
        <begin position="395"/>
        <end position="405"/>
    </location>
</feature>
<dbReference type="Pfam" id="PF24662">
    <property type="entry name" value="DUF7650"/>
    <property type="match status" value="1"/>
</dbReference>
<accession>A0A2U1PN05</accession>
<dbReference type="STRING" id="35608.A0A2U1PN05"/>
<dbReference type="PROSITE" id="PS51293">
    <property type="entry name" value="SANT"/>
    <property type="match status" value="1"/>
</dbReference>
<keyword evidence="4" id="KW-0539">Nucleus</keyword>
<feature type="compositionally biased region" description="Basic and acidic residues" evidence="5">
    <location>
        <begin position="447"/>
        <end position="471"/>
    </location>
</feature>
<dbReference type="AlphaFoldDB" id="A0A2U1PN05"/>
<organism evidence="7 8">
    <name type="scientific">Artemisia annua</name>
    <name type="common">Sweet wormwood</name>
    <dbReference type="NCBI Taxonomy" id="35608"/>
    <lineage>
        <taxon>Eukaryota</taxon>
        <taxon>Viridiplantae</taxon>
        <taxon>Streptophyta</taxon>
        <taxon>Embryophyta</taxon>
        <taxon>Tracheophyta</taxon>
        <taxon>Spermatophyta</taxon>
        <taxon>Magnoliopsida</taxon>
        <taxon>eudicotyledons</taxon>
        <taxon>Gunneridae</taxon>
        <taxon>Pentapetalae</taxon>
        <taxon>asterids</taxon>
        <taxon>campanulids</taxon>
        <taxon>Asterales</taxon>
        <taxon>Asteraceae</taxon>
        <taxon>Asteroideae</taxon>
        <taxon>Anthemideae</taxon>
        <taxon>Artemisiinae</taxon>
        <taxon>Artemisia</taxon>
    </lineage>
</organism>
<keyword evidence="2" id="KW-0805">Transcription regulation</keyword>
<dbReference type="Pfam" id="PF25826">
    <property type="entry name" value="DUF7952"/>
    <property type="match status" value="1"/>
</dbReference>
<evidence type="ECO:0000256" key="2">
    <source>
        <dbReference type="ARBA" id="ARBA00023015"/>
    </source>
</evidence>
<evidence type="ECO:0000256" key="5">
    <source>
        <dbReference type="SAM" id="MobiDB-lite"/>
    </source>
</evidence>
<dbReference type="InterPro" id="IPR057712">
    <property type="entry name" value="DUF7952"/>
</dbReference>
<gene>
    <name evidence="7" type="ORF">CTI12_AA134490</name>
</gene>
<dbReference type="SUPFAM" id="SSF46689">
    <property type="entry name" value="Homeodomain-like"/>
    <property type="match status" value="1"/>
</dbReference>
<sequence>MWIHHKPQNMITDLGYMKNENVISLVPGRALESWNELEKESFLLGLYIFEKNFARLRRFIESKKVGEILAYYYGIFYKSDEYIRWSDCRKSRGKKCKLGPRLFSGLRLQEFIARLVPHVSEECKNSLMEVSRSFGDDKIELEEYVSSIKTLIGIKTFIDTVAIGKGKQDLTGNAIEPTKQNQAIHIRPEIPIGKACSTLTAAEIIQFLTGDYRLSKARSNDLFWEAVWPRLLARGWHSEEPNGYNFTANGKHSLVFLMPGVETFSRELIKWEEYLDSVTDVLSKVALNPQLLELDNEEKVEKVTNFEKKEENGFLEKRKNRYLQPRIQNRGNKVVVKFTVVDTSLCGGKIVEMREMEIVKLVSDDVSSELDSSDESDSGDTRLSACTRFDSKAGSSLDSNVGSSSQANPKLSSNLSFTSRCSSIDTVEEQQMNLFDLNFPHVTTEFGHGESATEVKVERNEMGPEKPKEQENGSVGSRRQGTRNRPPTAKALEAIANGLLMTHSKKKGKEDNVPRPRKTTYSRDEAGGAVSECSAGDASSVVKGDDEDGEIEKWSRML</sequence>
<evidence type="ECO:0000256" key="1">
    <source>
        <dbReference type="ARBA" id="ARBA00004123"/>
    </source>
</evidence>
<comment type="caution">
    <text evidence="7">The sequence shown here is derived from an EMBL/GenBank/DDBJ whole genome shotgun (WGS) entry which is preliminary data.</text>
</comment>